<dbReference type="EMBL" id="ML986628">
    <property type="protein sequence ID" value="KAF2263281.1"/>
    <property type="molecule type" value="Genomic_DNA"/>
</dbReference>
<keyword evidence="2" id="KW-1185">Reference proteome</keyword>
<comment type="caution">
    <text evidence="1">The sequence shown here is derived from an EMBL/GenBank/DDBJ whole genome shotgun (WGS) entry which is preliminary data.</text>
</comment>
<name>A0A9P4K731_9PLEO</name>
<gene>
    <name evidence="1" type="ORF">CC78DRAFT_545116</name>
</gene>
<reference evidence="2" key="1">
    <citation type="journal article" date="2020" name="Stud. Mycol.">
        <title>101 Dothideomycetes genomes: A test case for predicting lifestyles and emergence of pathogens.</title>
        <authorList>
            <person name="Haridas S."/>
            <person name="Albert R."/>
            <person name="Binder M."/>
            <person name="Bloem J."/>
            <person name="LaButti K."/>
            <person name="Salamov A."/>
            <person name="Andreopoulos B."/>
            <person name="Baker S."/>
            <person name="Barry K."/>
            <person name="Bills G."/>
            <person name="Bluhm B."/>
            <person name="Cannon C."/>
            <person name="Castanera R."/>
            <person name="Culley D."/>
            <person name="Daum C."/>
            <person name="Ezra D."/>
            <person name="Gonzalez J."/>
            <person name="Henrissat B."/>
            <person name="Kuo A."/>
            <person name="Liang C."/>
            <person name="Lipzen A."/>
            <person name="Lutzoni F."/>
            <person name="Magnuson J."/>
            <person name="Mondo S."/>
            <person name="Nolan M."/>
            <person name="Ohm R."/>
            <person name="Pangilinan J."/>
            <person name="Park H.-J."/>
            <person name="Ramirez L."/>
            <person name="Alfaro M."/>
            <person name="Sun H."/>
            <person name="Tritt A."/>
            <person name="Yoshinaga Y."/>
            <person name="Zwiers L.-H."/>
            <person name="Turgeon B."/>
            <person name="Goodwin S."/>
            <person name="Spatafora J."/>
            <person name="Crous P."/>
            <person name="Grigoriev I."/>
        </authorList>
    </citation>
    <scope>NUCLEOTIDE SEQUENCE [LARGE SCALE GENOMIC DNA]</scope>
    <source>
        <strain evidence="2">CBS 304.66</strain>
    </source>
</reference>
<organism evidence="1 2">
    <name type="scientific">Lojkania enalia</name>
    <dbReference type="NCBI Taxonomy" id="147567"/>
    <lineage>
        <taxon>Eukaryota</taxon>
        <taxon>Fungi</taxon>
        <taxon>Dikarya</taxon>
        <taxon>Ascomycota</taxon>
        <taxon>Pezizomycotina</taxon>
        <taxon>Dothideomycetes</taxon>
        <taxon>Pleosporomycetidae</taxon>
        <taxon>Pleosporales</taxon>
        <taxon>Pleosporales incertae sedis</taxon>
        <taxon>Lojkania</taxon>
    </lineage>
</organism>
<protein>
    <submittedName>
        <fullName evidence="1">Uncharacterized protein</fullName>
    </submittedName>
</protein>
<sequence length="175" mass="20315">MHYQPKHAQTVQGGIANSTKIHELTNLSIDLIISEPKTKKNIFYRAIRRPDGVIVESPRYRPIHPKSTMRLFEPDETTFYNPIRGSYRAIGREQMMGMDLSGIRMFDNELRKQCGRDGYNAPTNSTQVLLYPHTAGAEQDSMNPMEIFMQCGSEPWTPWSVRHTSMVVRRMRRRD</sequence>
<evidence type="ECO:0000313" key="2">
    <source>
        <dbReference type="Proteomes" id="UP000800093"/>
    </source>
</evidence>
<accession>A0A9P4K731</accession>
<dbReference type="AlphaFoldDB" id="A0A9P4K731"/>
<proteinExistence type="predicted"/>
<dbReference type="Proteomes" id="UP000800093">
    <property type="component" value="Unassembled WGS sequence"/>
</dbReference>
<dbReference type="OrthoDB" id="3692283at2759"/>
<evidence type="ECO:0000313" key="1">
    <source>
        <dbReference type="EMBL" id="KAF2263281.1"/>
    </source>
</evidence>